<dbReference type="Proteomes" id="UP000199226">
    <property type="component" value="Unassembled WGS sequence"/>
</dbReference>
<evidence type="ECO:0000256" key="2">
    <source>
        <dbReference type="ARBA" id="ARBA00012729"/>
    </source>
</evidence>
<dbReference type="GO" id="GO:0008061">
    <property type="term" value="F:chitin binding"/>
    <property type="evidence" value="ECO:0007669"/>
    <property type="project" value="InterPro"/>
</dbReference>
<dbReference type="SMART" id="SM00636">
    <property type="entry name" value="Glyco_18"/>
    <property type="match status" value="1"/>
</dbReference>
<comment type="similarity">
    <text evidence="6">Belongs to the glycosyl hydrolase 18 family.</text>
</comment>
<dbReference type="PROSITE" id="PS01095">
    <property type="entry name" value="GH18_1"/>
    <property type="match status" value="1"/>
</dbReference>
<proteinExistence type="inferred from homology"/>
<evidence type="ECO:0000256" key="6">
    <source>
        <dbReference type="RuleBase" id="RU004453"/>
    </source>
</evidence>
<organism evidence="8 9">
    <name type="scientific">Daejeonella rubra</name>
    <dbReference type="NCBI Taxonomy" id="990371"/>
    <lineage>
        <taxon>Bacteria</taxon>
        <taxon>Pseudomonadati</taxon>
        <taxon>Bacteroidota</taxon>
        <taxon>Sphingobacteriia</taxon>
        <taxon>Sphingobacteriales</taxon>
        <taxon>Sphingobacteriaceae</taxon>
        <taxon>Daejeonella</taxon>
    </lineage>
</organism>
<dbReference type="PANTHER" id="PTHR11177:SF317">
    <property type="entry name" value="CHITINASE 12-RELATED"/>
    <property type="match status" value="1"/>
</dbReference>
<dbReference type="EMBL" id="FNHH01000001">
    <property type="protein sequence ID" value="SDL65275.1"/>
    <property type="molecule type" value="Genomic_DNA"/>
</dbReference>
<keyword evidence="9" id="KW-1185">Reference proteome</keyword>
<dbReference type="GO" id="GO:0005975">
    <property type="term" value="P:carbohydrate metabolic process"/>
    <property type="evidence" value="ECO:0007669"/>
    <property type="project" value="InterPro"/>
</dbReference>
<dbReference type="SUPFAM" id="SSF51445">
    <property type="entry name" value="(Trans)glycosidases"/>
    <property type="match status" value="1"/>
</dbReference>
<dbReference type="PANTHER" id="PTHR11177">
    <property type="entry name" value="CHITINASE"/>
    <property type="match status" value="1"/>
</dbReference>
<dbReference type="InterPro" id="IPR011583">
    <property type="entry name" value="Chitinase_II/V-like_cat"/>
</dbReference>
<reference evidence="9" key="1">
    <citation type="submission" date="2016-10" db="EMBL/GenBank/DDBJ databases">
        <authorList>
            <person name="Varghese N."/>
            <person name="Submissions S."/>
        </authorList>
    </citation>
    <scope>NUCLEOTIDE SEQUENCE [LARGE SCALE GENOMIC DNA]</scope>
    <source>
        <strain evidence="9">DSM 24536</strain>
    </source>
</reference>
<dbReference type="STRING" id="990371.SAMN05421813_10194"/>
<protein>
    <recommendedName>
        <fullName evidence="2">chitinase</fullName>
        <ecNumber evidence="2">3.2.1.14</ecNumber>
    </recommendedName>
</protein>
<dbReference type="RefSeq" id="WP_090697547.1">
    <property type="nucleotide sequence ID" value="NZ_FNHH01000001.1"/>
</dbReference>
<evidence type="ECO:0000313" key="8">
    <source>
        <dbReference type="EMBL" id="SDL65275.1"/>
    </source>
</evidence>
<sequence>MTKILSVFSFLLILNIQVQGQNKKGSDFRVVGYYSLKAAMTADLKTVPFDKLTHINLSFLNPDTLGNFNQDLSALAPFIKAAHDHNVKVLPSIAGGGKHEYYHKLLKDENRARFINDLLLISLKYNFDGIDVDIEGSDIDENYENFVVGLARVLKPHKKLITSAIAIFYKDQLSDKALAQYDFMTLMSYDHTGPWKPGNPGPHSTYEHAVADLDYFRTTRNIPKEKIVLGVGFYGYGFGPELTSKASSMNYGQIVKTFPGAEKSDQVVMPDGKIMYYNGEATISKKTLLAKENASGIMIWQILGDAEGELSLLKLISRLKAGMTKLAQD</sequence>
<evidence type="ECO:0000256" key="5">
    <source>
        <dbReference type="RuleBase" id="RU000489"/>
    </source>
</evidence>
<keyword evidence="3 5" id="KW-0378">Hydrolase</keyword>
<dbReference type="AlphaFoldDB" id="A0A1G9LV10"/>
<dbReference type="Pfam" id="PF00704">
    <property type="entry name" value="Glyco_hydro_18"/>
    <property type="match status" value="1"/>
</dbReference>
<dbReference type="Gene3D" id="3.20.20.80">
    <property type="entry name" value="Glycosidases"/>
    <property type="match status" value="1"/>
</dbReference>
<evidence type="ECO:0000313" key="9">
    <source>
        <dbReference type="Proteomes" id="UP000199226"/>
    </source>
</evidence>
<evidence type="ECO:0000256" key="3">
    <source>
        <dbReference type="ARBA" id="ARBA00022801"/>
    </source>
</evidence>
<dbReference type="EC" id="3.2.1.14" evidence="2"/>
<gene>
    <name evidence="8" type="ORF">SAMN05421813_10194</name>
</gene>
<dbReference type="InterPro" id="IPR001223">
    <property type="entry name" value="Glyco_hydro18_cat"/>
</dbReference>
<dbReference type="InterPro" id="IPR050314">
    <property type="entry name" value="Glycosyl_Hydrlase_18"/>
</dbReference>
<dbReference type="InterPro" id="IPR017853">
    <property type="entry name" value="GH"/>
</dbReference>
<name>A0A1G9LV10_9SPHI</name>
<keyword evidence="4 5" id="KW-0326">Glycosidase</keyword>
<evidence type="ECO:0000256" key="4">
    <source>
        <dbReference type="ARBA" id="ARBA00023295"/>
    </source>
</evidence>
<dbReference type="InterPro" id="IPR001579">
    <property type="entry name" value="Glyco_hydro_18_chit_AS"/>
</dbReference>
<dbReference type="PROSITE" id="PS51910">
    <property type="entry name" value="GH18_2"/>
    <property type="match status" value="1"/>
</dbReference>
<dbReference type="OrthoDB" id="9775889at2"/>
<dbReference type="GO" id="GO:0008843">
    <property type="term" value="F:endochitinase activity"/>
    <property type="evidence" value="ECO:0007669"/>
    <property type="project" value="UniProtKB-EC"/>
</dbReference>
<comment type="catalytic activity">
    <reaction evidence="1">
        <text>Random endo-hydrolysis of N-acetyl-beta-D-glucosaminide (1-&gt;4)-beta-linkages in chitin and chitodextrins.</text>
        <dbReference type="EC" id="3.2.1.14"/>
    </reaction>
</comment>
<feature type="domain" description="GH18" evidence="7">
    <location>
        <begin position="28"/>
        <end position="323"/>
    </location>
</feature>
<evidence type="ECO:0000259" key="7">
    <source>
        <dbReference type="PROSITE" id="PS51910"/>
    </source>
</evidence>
<evidence type="ECO:0000256" key="1">
    <source>
        <dbReference type="ARBA" id="ARBA00000822"/>
    </source>
</evidence>
<dbReference type="Gene3D" id="3.40.5.30">
    <property type="entry name" value="(Trans)glycosidases - domain 2"/>
    <property type="match status" value="1"/>
</dbReference>
<accession>A0A1G9LV10</accession>